<feature type="compositionally biased region" description="Polar residues" evidence="11">
    <location>
        <begin position="1102"/>
        <end position="1123"/>
    </location>
</feature>
<evidence type="ECO:0000256" key="3">
    <source>
        <dbReference type="ARBA" id="ARBA00022737"/>
    </source>
</evidence>
<dbReference type="GO" id="GO:0000981">
    <property type="term" value="F:DNA-binding transcription factor activity, RNA polymerase II-specific"/>
    <property type="evidence" value="ECO:0007669"/>
    <property type="project" value="TreeGrafter"/>
</dbReference>
<dbReference type="Gene3D" id="3.30.160.60">
    <property type="entry name" value="Classic Zinc Finger"/>
    <property type="match status" value="5"/>
</dbReference>
<accession>A0A1W0WE45</accession>
<dbReference type="GO" id="GO:0000978">
    <property type="term" value="F:RNA polymerase II cis-regulatory region sequence-specific DNA binding"/>
    <property type="evidence" value="ECO:0007669"/>
    <property type="project" value="TreeGrafter"/>
</dbReference>
<feature type="domain" description="C2H2-type" evidence="12">
    <location>
        <begin position="737"/>
        <end position="759"/>
    </location>
</feature>
<dbReference type="OrthoDB" id="8749569at2759"/>
<feature type="compositionally biased region" description="Gly residues" evidence="11">
    <location>
        <begin position="1090"/>
        <end position="1100"/>
    </location>
</feature>
<feature type="compositionally biased region" description="Polar residues" evidence="11">
    <location>
        <begin position="1065"/>
        <end position="1086"/>
    </location>
</feature>
<proteinExistence type="inferred from homology"/>
<dbReference type="SMART" id="SM00355">
    <property type="entry name" value="ZnF_C2H2"/>
    <property type="match status" value="8"/>
</dbReference>
<dbReference type="FunFam" id="3.30.160.60:FF:000130">
    <property type="entry name" value="Spalt-like transcription factor 4"/>
    <property type="match status" value="1"/>
</dbReference>
<dbReference type="PANTHER" id="PTHR23233:SF84">
    <property type="entry name" value="FI23031P1"/>
    <property type="match status" value="1"/>
</dbReference>
<feature type="domain" description="C2H2-type" evidence="12">
    <location>
        <begin position="875"/>
        <end position="902"/>
    </location>
</feature>
<feature type="region of interest" description="Disordered" evidence="11">
    <location>
        <begin position="895"/>
        <end position="970"/>
    </location>
</feature>
<evidence type="ECO:0000256" key="9">
    <source>
        <dbReference type="ARBA" id="ARBA00038474"/>
    </source>
</evidence>
<feature type="domain" description="C2H2-type" evidence="12">
    <location>
        <begin position="444"/>
        <end position="471"/>
    </location>
</feature>
<evidence type="ECO:0000256" key="10">
    <source>
        <dbReference type="PROSITE-ProRule" id="PRU00042"/>
    </source>
</evidence>
<dbReference type="InterPro" id="IPR036236">
    <property type="entry name" value="Znf_C2H2_sf"/>
</dbReference>
<feature type="compositionally biased region" description="Polar residues" evidence="11">
    <location>
        <begin position="936"/>
        <end position="953"/>
    </location>
</feature>
<feature type="region of interest" description="Disordered" evidence="11">
    <location>
        <begin position="767"/>
        <end position="828"/>
    </location>
</feature>
<dbReference type="FunFam" id="3.30.160.60:FF:000341">
    <property type="entry name" value="Spalt-like transcription factor 1"/>
    <property type="match status" value="1"/>
</dbReference>
<evidence type="ECO:0000256" key="8">
    <source>
        <dbReference type="ARBA" id="ARBA00023242"/>
    </source>
</evidence>
<dbReference type="GO" id="GO:0005634">
    <property type="term" value="C:nucleus"/>
    <property type="evidence" value="ECO:0007669"/>
    <property type="project" value="UniProtKB-SubCell"/>
</dbReference>
<feature type="compositionally biased region" description="Polar residues" evidence="11">
    <location>
        <begin position="767"/>
        <end position="777"/>
    </location>
</feature>
<evidence type="ECO:0000256" key="2">
    <source>
        <dbReference type="ARBA" id="ARBA00022723"/>
    </source>
</evidence>
<keyword evidence="8" id="KW-0539">Nucleus</keyword>
<dbReference type="GO" id="GO:0008270">
    <property type="term" value="F:zinc ion binding"/>
    <property type="evidence" value="ECO:0007669"/>
    <property type="project" value="UniProtKB-KW"/>
</dbReference>
<keyword evidence="2" id="KW-0479">Metal-binding</keyword>
<evidence type="ECO:0000259" key="12">
    <source>
        <dbReference type="PROSITE" id="PS50157"/>
    </source>
</evidence>
<feature type="region of interest" description="Disordered" evidence="11">
    <location>
        <begin position="504"/>
        <end position="540"/>
    </location>
</feature>
<dbReference type="FunFam" id="3.30.160.60:FF:000025">
    <property type="entry name" value="Spalt-like transcription factor 1"/>
    <property type="match status" value="1"/>
</dbReference>
<dbReference type="AlphaFoldDB" id="A0A1W0WE45"/>
<feature type="compositionally biased region" description="Polar residues" evidence="11">
    <location>
        <begin position="504"/>
        <end position="517"/>
    </location>
</feature>
<feature type="compositionally biased region" description="Polar residues" evidence="11">
    <location>
        <begin position="335"/>
        <end position="347"/>
    </location>
</feature>
<dbReference type="PROSITE" id="PS50157">
    <property type="entry name" value="ZINC_FINGER_C2H2_2"/>
    <property type="match status" value="6"/>
</dbReference>
<keyword evidence="5" id="KW-0862">Zinc</keyword>
<evidence type="ECO:0000313" key="13">
    <source>
        <dbReference type="EMBL" id="OQV13442.1"/>
    </source>
</evidence>
<protein>
    <submittedName>
        <fullName evidence="13">Sal-like protein 1</fullName>
    </submittedName>
</protein>
<dbReference type="InterPro" id="IPR051565">
    <property type="entry name" value="Sal_C2H2-zinc-finger"/>
</dbReference>
<evidence type="ECO:0000256" key="5">
    <source>
        <dbReference type="ARBA" id="ARBA00022833"/>
    </source>
</evidence>
<evidence type="ECO:0000313" key="14">
    <source>
        <dbReference type="Proteomes" id="UP000192578"/>
    </source>
</evidence>
<comment type="subcellular location">
    <subcellularLocation>
        <location evidence="1">Nucleus</location>
    </subcellularLocation>
</comment>
<evidence type="ECO:0000256" key="11">
    <source>
        <dbReference type="SAM" id="MobiDB-lite"/>
    </source>
</evidence>
<organism evidence="13 14">
    <name type="scientific">Hypsibius exemplaris</name>
    <name type="common">Freshwater tardigrade</name>
    <dbReference type="NCBI Taxonomy" id="2072580"/>
    <lineage>
        <taxon>Eukaryota</taxon>
        <taxon>Metazoa</taxon>
        <taxon>Ecdysozoa</taxon>
        <taxon>Tardigrada</taxon>
        <taxon>Eutardigrada</taxon>
        <taxon>Parachela</taxon>
        <taxon>Hypsibioidea</taxon>
        <taxon>Hypsibiidae</taxon>
        <taxon>Hypsibius</taxon>
    </lineage>
</organism>
<feature type="region of interest" description="Disordered" evidence="11">
    <location>
        <begin position="315"/>
        <end position="351"/>
    </location>
</feature>
<evidence type="ECO:0000256" key="4">
    <source>
        <dbReference type="ARBA" id="ARBA00022771"/>
    </source>
</evidence>
<keyword evidence="4 10" id="KW-0863">Zinc-finger</keyword>
<keyword evidence="14" id="KW-1185">Reference proteome</keyword>
<dbReference type="EMBL" id="MTYJ01000123">
    <property type="protein sequence ID" value="OQV13442.1"/>
    <property type="molecule type" value="Genomic_DNA"/>
</dbReference>
<feature type="region of interest" description="Disordered" evidence="11">
    <location>
        <begin position="235"/>
        <end position="260"/>
    </location>
</feature>
<dbReference type="InterPro" id="IPR013087">
    <property type="entry name" value="Znf_C2H2_type"/>
</dbReference>
<dbReference type="FunFam" id="3.30.160.60:FF:001818">
    <property type="entry name" value="GDNF-inducible zinc finger protein 1 isoform X1"/>
    <property type="match status" value="1"/>
</dbReference>
<dbReference type="PANTHER" id="PTHR23233">
    <property type="entry name" value="SAL-LIKE PROTEIN"/>
    <property type="match status" value="1"/>
</dbReference>
<feature type="domain" description="C2H2-type" evidence="12">
    <location>
        <begin position="704"/>
        <end position="736"/>
    </location>
</feature>
<keyword evidence="7" id="KW-0804">Transcription</keyword>
<evidence type="ECO:0000256" key="6">
    <source>
        <dbReference type="ARBA" id="ARBA00023015"/>
    </source>
</evidence>
<dbReference type="Proteomes" id="UP000192578">
    <property type="component" value="Unassembled WGS sequence"/>
</dbReference>
<gene>
    <name evidence="13" type="ORF">BV898_12294</name>
</gene>
<evidence type="ECO:0000256" key="7">
    <source>
        <dbReference type="ARBA" id="ARBA00023163"/>
    </source>
</evidence>
<feature type="region of interest" description="Disordered" evidence="11">
    <location>
        <begin position="62"/>
        <end position="151"/>
    </location>
</feature>
<dbReference type="FunFam" id="3.30.160.60:FF:000302">
    <property type="entry name" value="Spalt-like transcription factor 1"/>
    <property type="match status" value="1"/>
</dbReference>
<feature type="region of interest" description="Disordered" evidence="11">
    <location>
        <begin position="1065"/>
        <end position="1123"/>
    </location>
</feature>
<dbReference type="PROSITE" id="PS00028">
    <property type="entry name" value="ZINC_FINGER_C2H2_1"/>
    <property type="match status" value="6"/>
</dbReference>
<feature type="compositionally biased region" description="Low complexity" evidence="11">
    <location>
        <begin position="130"/>
        <end position="147"/>
    </location>
</feature>
<feature type="region of interest" description="Disordered" evidence="11">
    <location>
        <begin position="602"/>
        <end position="645"/>
    </location>
</feature>
<comment type="similarity">
    <text evidence="9">Belongs to the sal C2H2-type zinc-finger protein family.</text>
</comment>
<dbReference type="Pfam" id="PF00096">
    <property type="entry name" value="zf-C2H2"/>
    <property type="match status" value="3"/>
</dbReference>
<feature type="domain" description="C2H2-type" evidence="12">
    <location>
        <begin position="847"/>
        <end position="874"/>
    </location>
</feature>
<keyword evidence="6" id="KW-0805">Transcription regulation</keyword>
<keyword evidence="3" id="KW-0677">Repeat</keyword>
<dbReference type="Pfam" id="PF12874">
    <property type="entry name" value="zf-met"/>
    <property type="match status" value="2"/>
</dbReference>
<dbReference type="Pfam" id="PF13894">
    <property type="entry name" value="zf-C2H2_4"/>
    <property type="match status" value="1"/>
</dbReference>
<evidence type="ECO:0000256" key="1">
    <source>
        <dbReference type="ARBA" id="ARBA00004123"/>
    </source>
</evidence>
<reference evidence="14" key="1">
    <citation type="submission" date="2017-01" db="EMBL/GenBank/DDBJ databases">
        <title>Comparative genomics of anhydrobiosis in the tardigrade Hypsibius dujardini.</title>
        <authorList>
            <person name="Yoshida Y."/>
            <person name="Koutsovoulos G."/>
            <person name="Laetsch D."/>
            <person name="Stevens L."/>
            <person name="Kumar S."/>
            <person name="Horikawa D."/>
            <person name="Ishino K."/>
            <person name="Komine S."/>
            <person name="Tomita M."/>
            <person name="Blaxter M."/>
            <person name="Arakawa K."/>
        </authorList>
    </citation>
    <scope>NUCLEOTIDE SEQUENCE [LARGE SCALE GENOMIC DNA]</scope>
    <source>
        <strain evidence="14">Z151</strain>
    </source>
</reference>
<feature type="domain" description="C2H2-type" evidence="12">
    <location>
        <begin position="472"/>
        <end position="494"/>
    </location>
</feature>
<feature type="compositionally biased region" description="Basic and acidic residues" evidence="11">
    <location>
        <begin position="619"/>
        <end position="633"/>
    </location>
</feature>
<sequence>MCGARASSRKTNNLDDDTVLNGDPTAITGGRGPYRRLAHHFFPASTATATLADAVDLDQVTIRPEEPPLLQQDKRSPTTTTMSKRKQAMPRQTLPSEKNSAGVPSATATATATTDSEEHNGSAAEEADMTDSASTSGCTTTASISATPSDGDVHVCGTCQREYKSLDKFLRHKGACCSTSSLDINSTQSSPEEAGPSALSIHGMFLAIQQQHERLLESIQLMVGKLTGEALSHSLGGRRSAGQEALPANSPESAGMGGGQHAGRLVCPVDGQHFGEITAFLSHLQHHTYLPVTAAASQGDSRSPRKSDPFNAMSLQQRVRSSPEKPRHLAAIEGTTPSSVLTNNRGNSPLDGVTIHQQQIDNADLEEDDIYDDDLMDIDGKGGDMTPRGPDGQPLDPALYIGLLPIPGSNDNSWEQLMEMVEPTKTQELQDMIDGMDGGQRDPHECALCKRVLSCKSALQMHYRTHTGDRPFRCKLCRRAFTTKGNLKTHMGVHRTKLVGSTSPVNGIAATSSSSQSLLPGTTAGGGGGDLPLNKPSNVPSSVFESAARYASILQSQQRGGDWMMSQPLPPSTQTSFQGLEALIQRATGGGAQIMEERLPMDLSSSHNTNGNDSDDDNDSLHSDGDRLADDRSSSPYGDPHHRHTMDSFLMASQGMAAITGGSGVGGGAALDLSPRSQSATPTSQQAAALDLNGSKLMSSSRNTSCYVCHKVFACQSALQIHFRSHVDSSHTKERPFSCHICQRGFSTKGNMKQHMLTHKIRDLPRTESQSSFPMGSQQTQQQQEEDEQRSEDDKFIMDNGSVGDDQMEPKQDEDSSSMQSSRDKANGVLTASFSVNGTRRSGYDKNVCQVCDKPFSSNSALQIHMRTHTGEKPFVCEKCGRAFTTKGNLKVHMGTHTWNSDHAGSNPAAIRRRNSSHESDLPPSKRHHHHDRDSVSSQPSSLAGMPPQSQHPGLTATAHHPGAGFYGGMGQSQAEMQRKLLDSYAAAASVGMPSNPMYFPYAAMFSGMAAGKMGMNSQAANFYAAQAAMSGFGAGGYFGMGGGMPGFDGMVGGLRAGKEIMETTQSGDSAGSRSPRSSDTPESQHSSGSAGGGGGGGAGSPQQQAPVSAATTMKSNVIVTPS</sequence>
<comment type="caution">
    <text evidence="13">The sequence shown here is derived from an EMBL/GenBank/DDBJ whole genome shotgun (WGS) entry which is preliminary data.</text>
</comment>
<name>A0A1W0WE45_HYPEX</name>
<dbReference type="SUPFAM" id="SSF57667">
    <property type="entry name" value="beta-beta-alpha zinc fingers"/>
    <property type="match status" value="3"/>
</dbReference>